<dbReference type="AlphaFoldDB" id="A0A6C0FB98"/>
<reference evidence="1" key="1">
    <citation type="journal article" date="2020" name="Nature">
        <title>Giant virus diversity and host interactions through global metagenomics.</title>
        <authorList>
            <person name="Schulz F."/>
            <person name="Roux S."/>
            <person name="Paez-Espino D."/>
            <person name="Jungbluth S."/>
            <person name="Walsh D.A."/>
            <person name="Denef V.J."/>
            <person name="McMahon K.D."/>
            <person name="Konstantinidis K.T."/>
            <person name="Eloe-Fadrosh E.A."/>
            <person name="Kyrpides N.C."/>
            <person name="Woyke T."/>
        </authorList>
    </citation>
    <scope>NUCLEOTIDE SEQUENCE</scope>
    <source>
        <strain evidence="1">GVMAG-S-ERX555967-131</strain>
    </source>
</reference>
<dbReference type="EMBL" id="MN738790">
    <property type="protein sequence ID" value="QHT37160.1"/>
    <property type="molecule type" value="Genomic_DNA"/>
</dbReference>
<evidence type="ECO:0008006" key="2">
    <source>
        <dbReference type="Google" id="ProtNLM"/>
    </source>
</evidence>
<organism evidence="1">
    <name type="scientific">viral metagenome</name>
    <dbReference type="NCBI Taxonomy" id="1070528"/>
    <lineage>
        <taxon>unclassified sequences</taxon>
        <taxon>metagenomes</taxon>
        <taxon>organismal metagenomes</taxon>
    </lineage>
</organism>
<sequence length="241" mass="27950">MVKGIILGDSHAFHLKDFDNIDCVSQAFIAGSAKGLSNPNSLSGYGSYINQNWGTLTDDKQIVIFKFGQVDVEFLYHLRNIQVSVDFEAYILNVVKYYIEFIRNLNDTNKIICVMSIFPPCFSDNYFLTFIKYLNDERKWNISHDDIENYDVPSLETRTQMHKKFNNILKIEVQKYNFVYIDCYACLLNSQQTIDRNYVSHDMNDCHLSNFSTPLIPSAKTAIESSLQPVFLAIEKDFDFF</sequence>
<dbReference type="InterPro" id="IPR036514">
    <property type="entry name" value="SGNH_hydro_sf"/>
</dbReference>
<evidence type="ECO:0000313" key="1">
    <source>
        <dbReference type="EMBL" id="QHT37160.1"/>
    </source>
</evidence>
<name>A0A6C0FB98_9ZZZZ</name>
<protein>
    <recommendedName>
        <fullName evidence="2">SGNH domain-containing protein</fullName>
    </recommendedName>
</protein>
<accession>A0A6C0FB98</accession>
<proteinExistence type="predicted"/>
<dbReference type="Gene3D" id="3.40.50.1110">
    <property type="entry name" value="SGNH hydrolase"/>
    <property type="match status" value="1"/>
</dbReference>